<comment type="caution">
    <text evidence="1">Lacks conserved residue(s) required for the propagation of feature annotation.</text>
</comment>
<dbReference type="Pfam" id="PF01549">
    <property type="entry name" value="ShK"/>
    <property type="match status" value="2"/>
</dbReference>
<dbReference type="OrthoDB" id="6132182at2759"/>
<reference evidence="4 5" key="1">
    <citation type="journal article" date="2019" name="PLoS Biol.">
        <title>Sex chromosomes control vertical transmission of feminizing Wolbachia symbionts in an isopod.</title>
        <authorList>
            <person name="Becking T."/>
            <person name="Chebbi M.A."/>
            <person name="Giraud I."/>
            <person name="Moumen B."/>
            <person name="Laverre T."/>
            <person name="Caubet Y."/>
            <person name="Peccoud J."/>
            <person name="Gilbert C."/>
            <person name="Cordaux R."/>
        </authorList>
    </citation>
    <scope>NUCLEOTIDE SEQUENCE [LARGE SCALE GENOMIC DNA]</scope>
    <source>
        <strain evidence="4">ANa2</strain>
        <tissue evidence="4">Whole body excluding digestive tract and cuticle</tissue>
    </source>
</reference>
<accession>A0A5N5TLK7</accession>
<comment type="caution">
    <text evidence="4">The sequence shown here is derived from an EMBL/GenBank/DDBJ whole genome shotgun (WGS) entry which is preliminary data.</text>
</comment>
<evidence type="ECO:0000313" key="5">
    <source>
        <dbReference type="Proteomes" id="UP000326759"/>
    </source>
</evidence>
<dbReference type="PROSITE" id="PS51670">
    <property type="entry name" value="SHKT"/>
    <property type="match status" value="2"/>
</dbReference>
<feature type="disulfide bond" evidence="1">
    <location>
        <begin position="32"/>
        <end position="66"/>
    </location>
</feature>
<dbReference type="InterPro" id="IPR003582">
    <property type="entry name" value="ShKT_dom"/>
</dbReference>
<name>A0A5N5TLK7_9CRUS</name>
<feature type="domain" description="ShKT" evidence="3">
    <location>
        <begin position="73"/>
        <end position="107"/>
    </location>
</feature>
<gene>
    <name evidence="4" type="primary">tyr-3</name>
    <name evidence="4" type="ORF">Anas_00210</name>
</gene>
<proteinExistence type="predicted"/>
<feature type="chain" id="PRO_5024406287" evidence="2">
    <location>
        <begin position="20"/>
        <end position="118"/>
    </location>
</feature>
<keyword evidence="2" id="KW-0732">Signal</keyword>
<sequence length="118" mass="13007">MSTLILPMLFLALFCAAEGQLFGPSPQGSGPCADTNALCPRWALEGECYHNRGYMAVYCPKSCDQCNVFDPICRDHDIQCAAWADKGECTRNKKFMSKTCAKSCSVCLPARGNHYNLQ</sequence>
<dbReference type="EMBL" id="SEYY01000532">
    <property type="protein sequence ID" value="KAB7507019.1"/>
    <property type="molecule type" value="Genomic_DNA"/>
</dbReference>
<dbReference type="SMART" id="SM00254">
    <property type="entry name" value="ShKT"/>
    <property type="match status" value="2"/>
</dbReference>
<keyword evidence="1" id="KW-1015">Disulfide bond</keyword>
<dbReference type="Gene3D" id="1.10.10.1940">
    <property type="match status" value="2"/>
</dbReference>
<evidence type="ECO:0000313" key="4">
    <source>
        <dbReference type="EMBL" id="KAB7507019.1"/>
    </source>
</evidence>
<dbReference type="AlphaFoldDB" id="A0A5N5TLK7"/>
<evidence type="ECO:0000256" key="1">
    <source>
        <dbReference type="PROSITE-ProRule" id="PRU01005"/>
    </source>
</evidence>
<keyword evidence="5" id="KW-1185">Reference proteome</keyword>
<feature type="disulfide bond" evidence="1">
    <location>
        <begin position="73"/>
        <end position="107"/>
    </location>
</feature>
<organism evidence="4 5">
    <name type="scientific">Armadillidium nasatum</name>
    <dbReference type="NCBI Taxonomy" id="96803"/>
    <lineage>
        <taxon>Eukaryota</taxon>
        <taxon>Metazoa</taxon>
        <taxon>Ecdysozoa</taxon>
        <taxon>Arthropoda</taxon>
        <taxon>Crustacea</taxon>
        <taxon>Multicrustacea</taxon>
        <taxon>Malacostraca</taxon>
        <taxon>Eumalacostraca</taxon>
        <taxon>Peracarida</taxon>
        <taxon>Isopoda</taxon>
        <taxon>Oniscidea</taxon>
        <taxon>Crinocheta</taxon>
        <taxon>Armadillidiidae</taxon>
        <taxon>Armadillidium</taxon>
    </lineage>
</organism>
<protein>
    <submittedName>
        <fullName evidence="4">Putative tyrosinase-like protein tyr-3</fullName>
    </submittedName>
</protein>
<feature type="domain" description="ShKT" evidence="3">
    <location>
        <begin position="32"/>
        <end position="66"/>
    </location>
</feature>
<feature type="signal peptide" evidence="2">
    <location>
        <begin position="1"/>
        <end position="19"/>
    </location>
</feature>
<dbReference type="Proteomes" id="UP000326759">
    <property type="component" value="Unassembled WGS sequence"/>
</dbReference>
<evidence type="ECO:0000259" key="3">
    <source>
        <dbReference type="PROSITE" id="PS51670"/>
    </source>
</evidence>
<evidence type="ECO:0000256" key="2">
    <source>
        <dbReference type="SAM" id="SignalP"/>
    </source>
</evidence>